<protein>
    <submittedName>
        <fullName evidence="1">Uncharacterized protein</fullName>
    </submittedName>
</protein>
<organism evidence="1 2">
    <name type="scientific">Thioalkalivibrio denitrificans</name>
    <dbReference type="NCBI Taxonomy" id="108003"/>
    <lineage>
        <taxon>Bacteria</taxon>
        <taxon>Pseudomonadati</taxon>
        <taxon>Pseudomonadota</taxon>
        <taxon>Gammaproteobacteria</taxon>
        <taxon>Chromatiales</taxon>
        <taxon>Ectothiorhodospiraceae</taxon>
        <taxon>Thioalkalivibrio</taxon>
    </lineage>
</organism>
<evidence type="ECO:0000313" key="1">
    <source>
        <dbReference type="EMBL" id="OOG22844.1"/>
    </source>
</evidence>
<dbReference type="RefSeq" id="WP_077279717.1">
    <property type="nucleotide sequence ID" value="NZ_MVBK01000089.1"/>
</dbReference>
<dbReference type="STRING" id="108003.B1C78_13655"/>
<evidence type="ECO:0000313" key="2">
    <source>
        <dbReference type="Proteomes" id="UP000189462"/>
    </source>
</evidence>
<comment type="caution">
    <text evidence="1">The sequence shown here is derived from an EMBL/GenBank/DDBJ whole genome shotgun (WGS) entry which is preliminary data.</text>
</comment>
<accession>A0A1V3NCU2</accession>
<gene>
    <name evidence="1" type="ORF">B1C78_13655</name>
</gene>
<dbReference type="Proteomes" id="UP000189462">
    <property type="component" value="Unassembled WGS sequence"/>
</dbReference>
<keyword evidence="2" id="KW-1185">Reference proteome</keyword>
<sequence length="106" mass="11928">MQISQSTRSWITSPAYREIPEMTAGAAVLGFLPAFQDLSTEEIHLSVNEDGTLAAVHLLDNLPDHWVVERDEKGRITALKEGIIAGFMRQGRFYTRAQLSRLPWDS</sequence>
<dbReference type="EMBL" id="MVBK01000089">
    <property type="protein sequence ID" value="OOG22844.1"/>
    <property type="molecule type" value="Genomic_DNA"/>
</dbReference>
<proteinExistence type="predicted"/>
<dbReference type="AlphaFoldDB" id="A0A1V3NCU2"/>
<reference evidence="1 2" key="1">
    <citation type="submission" date="2017-02" db="EMBL/GenBank/DDBJ databases">
        <title>Genomic diversity within the haloalkaliphilic genus Thioalkalivibrio.</title>
        <authorList>
            <person name="Ahn A.-C."/>
            <person name="Meier-Kolthoff J."/>
            <person name="Overmars L."/>
            <person name="Richter M."/>
            <person name="Woyke T."/>
            <person name="Sorokin D.Y."/>
            <person name="Muyzer G."/>
        </authorList>
    </citation>
    <scope>NUCLEOTIDE SEQUENCE [LARGE SCALE GENOMIC DNA]</scope>
    <source>
        <strain evidence="1 2">ALJD</strain>
    </source>
</reference>
<dbReference type="OrthoDB" id="5795260at2"/>
<name>A0A1V3NCU2_9GAMM</name>